<feature type="signal peptide" evidence="2">
    <location>
        <begin position="1"/>
        <end position="22"/>
    </location>
</feature>
<evidence type="ECO:0000313" key="4">
    <source>
        <dbReference type="Proteomes" id="UP000662747"/>
    </source>
</evidence>
<feature type="compositionally biased region" description="Basic and acidic residues" evidence="1">
    <location>
        <begin position="76"/>
        <end position="102"/>
    </location>
</feature>
<feature type="region of interest" description="Disordered" evidence="1">
    <location>
        <begin position="24"/>
        <end position="108"/>
    </location>
</feature>
<evidence type="ECO:0000256" key="1">
    <source>
        <dbReference type="SAM" id="MobiDB-lite"/>
    </source>
</evidence>
<dbReference type="EMBL" id="CP071090">
    <property type="protein sequence ID" value="QSQ22865.1"/>
    <property type="molecule type" value="Genomic_DNA"/>
</dbReference>
<sequence length="108" mass="11432">MKNQLLKWVLLTLVTGPMLATAAPLGPILLPTGSEDKPDSAEVGDKPPETPKDPGNIQPELFAVAESSGPILVPSDPRDRPDETEIGDKPPDSPKDPGDIRPETTFGV</sequence>
<feature type="chain" id="PRO_5046444770" evidence="2">
    <location>
        <begin position="23"/>
        <end position="108"/>
    </location>
</feature>
<reference evidence="3 4" key="1">
    <citation type="submission" date="2021-02" db="EMBL/GenBank/DDBJ databases">
        <title>De Novo genome assembly of isolated myxobacteria.</title>
        <authorList>
            <person name="Stevens D.C."/>
        </authorList>
    </citation>
    <scope>NUCLEOTIDE SEQUENCE [LARGE SCALE GENOMIC DNA]</scope>
    <source>
        <strain evidence="4">SCPEA02</strain>
    </source>
</reference>
<feature type="compositionally biased region" description="Basic and acidic residues" evidence="1">
    <location>
        <begin position="34"/>
        <end position="52"/>
    </location>
</feature>
<keyword evidence="2" id="KW-0732">Signal</keyword>
<protein>
    <submittedName>
        <fullName evidence="3">Uncharacterized protein</fullName>
    </submittedName>
</protein>
<evidence type="ECO:0000313" key="3">
    <source>
        <dbReference type="EMBL" id="QSQ22865.1"/>
    </source>
</evidence>
<dbReference type="RefSeq" id="WP_206724441.1">
    <property type="nucleotide sequence ID" value="NZ_CP071090.1"/>
</dbReference>
<keyword evidence="4" id="KW-1185">Reference proteome</keyword>
<organism evidence="3 4">
    <name type="scientific">Pyxidicoccus parkwayensis</name>
    <dbReference type="NCBI Taxonomy" id="2813578"/>
    <lineage>
        <taxon>Bacteria</taxon>
        <taxon>Pseudomonadati</taxon>
        <taxon>Myxococcota</taxon>
        <taxon>Myxococcia</taxon>
        <taxon>Myxococcales</taxon>
        <taxon>Cystobacterineae</taxon>
        <taxon>Myxococcaceae</taxon>
        <taxon>Pyxidicoccus</taxon>
    </lineage>
</organism>
<name>A0ABX7NVN9_9BACT</name>
<dbReference type="Proteomes" id="UP000662747">
    <property type="component" value="Chromosome"/>
</dbReference>
<accession>A0ABX7NVN9</accession>
<evidence type="ECO:0000256" key="2">
    <source>
        <dbReference type="SAM" id="SignalP"/>
    </source>
</evidence>
<proteinExistence type="predicted"/>
<gene>
    <name evidence="3" type="ORF">JY651_48545</name>
</gene>